<proteinExistence type="predicted"/>
<organism evidence="1">
    <name type="scientific">Vibrio parahaemolyticus</name>
    <dbReference type="NCBI Taxonomy" id="670"/>
    <lineage>
        <taxon>Bacteria</taxon>
        <taxon>Pseudomonadati</taxon>
        <taxon>Pseudomonadota</taxon>
        <taxon>Gammaproteobacteria</taxon>
        <taxon>Vibrionales</taxon>
        <taxon>Vibrionaceae</taxon>
        <taxon>Vibrio</taxon>
    </lineage>
</organism>
<protein>
    <submittedName>
        <fullName evidence="1">Uncharacterized protein</fullName>
    </submittedName>
</protein>
<dbReference type="Proteomes" id="UP000321504">
    <property type="component" value="Unassembled WGS sequence"/>
</dbReference>
<dbReference type="EMBL" id="DACQKT010000009">
    <property type="protein sequence ID" value="HAS6678692.1"/>
    <property type="molecule type" value="Genomic_DNA"/>
</dbReference>
<reference evidence="4 7" key="2">
    <citation type="submission" date="2018-12" db="EMBL/GenBank/DDBJ databases">
        <title>Genomic insights into the evolutionary origins and pathogenicity of five Vibrio parahaemolyticus strains isolated from the shrimp with acute hepatopancreatic necrosis disease (AHPND).</title>
        <authorList>
            <person name="Yang Q."/>
            <person name="Dong X."/>
            <person name="Xie G."/>
            <person name="Fu S."/>
            <person name="Zou P."/>
            <person name="Sun J."/>
            <person name="Wang Y."/>
            <person name="Huang J."/>
        </authorList>
    </citation>
    <scope>NUCLEOTIDE SEQUENCE [LARGE SCALE GENOMIC DNA]</scope>
    <source>
        <strain evidence="4 7">20160303005-1</strain>
    </source>
</reference>
<dbReference type="Proteomes" id="UP001253193">
    <property type="component" value="Unassembled WGS sequence"/>
</dbReference>
<evidence type="ECO:0000313" key="5">
    <source>
        <dbReference type="EMBL" id="TXN16580.1"/>
    </source>
</evidence>
<dbReference type="AlphaFoldDB" id="A0A2S1MAN4"/>
<evidence type="ECO:0000313" key="7">
    <source>
        <dbReference type="Proteomes" id="UP000464718"/>
    </source>
</evidence>
<dbReference type="Proteomes" id="UP000464718">
    <property type="component" value="Chromosome i"/>
</dbReference>
<evidence type="ECO:0000313" key="3">
    <source>
        <dbReference type="EMBL" id="MDS1822813.1"/>
    </source>
</evidence>
<sequence>MDVLIMAEKHDELLSDLPVEWLVQEPKEITSHWLPNEFGINEELI</sequence>
<name>A0A2S1MAN4_VIBPH</name>
<reference evidence="3" key="5">
    <citation type="submission" date="2023-06" db="EMBL/GenBank/DDBJ databases">
        <title>Genomic Diversity of Vibrio spp. and Metagenomic Analysis of Pathogens in Florida Gulf Coastal Waters Following Hurricane Ian.</title>
        <authorList>
            <person name="Brumfield K.D."/>
        </authorList>
    </citation>
    <scope>NUCLEOTIDE SEQUENCE</scope>
    <source>
        <strain evidence="3">WBS2B-138</strain>
    </source>
</reference>
<reference evidence="1" key="1">
    <citation type="journal article" date="2018" name="Genome Biol.">
        <title>SKESA: strategic k-mer extension for scrupulous assemblies.</title>
        <authorList>
            <person name="Souvorov A."/>
            <person name="Agarwala R."/>
            <person name="Lipman D.J."/>
        </authorList>
    </citation>
    <scope>NUCLEOTIDE SEQUENCE</scope>
    <source>
        <strain evidence="1">1930</strain>
    </source>
</reference>
<dbReference type="EMBL" id="JAUHGG010000007">
    <property type="protein sequence ID" value="MDS1822813.1"/>
    <property type="molecule type" value="Genomic_DNA"/>
</dbReference>
<evidence type="ECO:0000313" key="4">
    <source>
        <dbReference type="EMBL" id="QHH08990.1"/>
    </source>
</evidence>
<dbReference type="GeneID" id="44157172"/>
<evidence type="ECO:0000313" key="6">
    <source>
        <dbReference type="Proteomes" id="UP000321504"/>
    </source>
</evidence>
<dbReference type="EMBL" id="CP034298">
    <property type="protein sequence ID" value="QHH08990.1"/>
    <property type="molecule type" value="Genomic_DNA"/>
</dbReference>
<dbReference type="Proteomes" id="UP000856022">
    <property type="component" value="Unassembled WGS sequence"/>
</dbReference>
<dbReference type="OrthoDB" id="5881102at2"/>
<reference evidence="5 6" key="3">
    <citation type="submission" date="2019-08" db="EMBL/GenBank/DDBJ databases">
        <title>Emerging of two pre-pandemic pathogenic O4:KUT lineages of Vibrio parahaemolyticus in coastal eastern China.</title>
        <authorList>
            <person name="Yu H."/>
        </authorList>
    </citation>
    <scope>NUCLEOTIDE SEQUENCE [LARGE SCALE GENOMIC DNA]</scope>
    <source>
        <strain evidence="5 6">HZ17-383</strain>
    </source>
</reference>
<evidence type="ECO:0000313" key="1">
    <source>
        <dbReference type="EMBL" id="HAS6678692.1"/>
    </source>
</evidence>
<dbReference type="EMBL" id="DACQKT010000082">
    <property type="protein sequence ID" value="HAS6680472.1"/>
    <property type="molecule type" value="Genomic_DNA"/>
</dbReference>
<accession>A0A2S1MAN4</accession>
<dbReference type="EMBL" id="VRMQ01000002">
    <property type="protein sequence ID" value="TXN16580.1"/>
    <property type="molecule type" value="Genomic_DNA"/>
</dbReference>
<dbReference type="RefSeq" id="WP_005478877.1">
    <property type="nucleotide sequence ID" value="NZ_CAJDZF010000005.1"/>
</dbReference>
<gene>
    <name evidence="4" type="ORF">EHC69_06265</name>
    <name evidence="5" type="ORF">FVP01_11520</name>
    <name evidence="1" type="ORF">I7278_17960</name>
    <name evidence="2" type="ORF">I7278_27330</name>
    <name evidence="3" type="ORF">QX249_19415</name>
</gene>
<evidence type="ECO:0000313" key="2">
    <source>
        <dbReference type="EMBL" id="HAS6680472.1"/>
    </source>
</evidence>
<reference evidence="1" key="4">
    <citation type="submission" date="2019-12" db="EMBL/GenBank/DDBJ databases">
        <authorList>
            <consortium name="NCBI Pathogen Detection Project"/>
        </authorList>
    </citation>
    <scope>NUCLEOTIDE SEQUENCE</scope>
    <source>
        <strain evidence="1">1930</strain>
    </source>
</reference>